<dbReference type="Gene3D" id="3.30.70.100">
    <property type="match status" value="1"/>
</dbReference>
<dbReference type="Pfam" id="PF00403">
    <property type="entry name" value="HMA"/>
    <property type="match status" value="1"/>
</dbReference>
<evidence type="ECO:0000259" key="2">
    <source>
        <dbReference type="PROSITE" id="PS50846"/>
    </source>
</evidence>
<comment type="caution">
    <text evidence="3">The sequence shown here is derived from an EMBL/GenBank/DDBJ whole genome shotgun (WGS) entry which is preliminary data.</text>
</comment>
<proteinExistence type="predicted"/>
<dbReference type="CDD" id="cd00371">
    <property type="entry name" value="HMA"/>
    <property type="match status" value="1"/>
</dbReference>
<dbReference type="PANTHER" id="PTHR46594:SF4">
    <property type="entry name" value="P-TYPE CATION-TRANSPORTING ATPASE"/>
    <property type="match status" value="1"/>
</dbReference>
<dbReference type="PRINTS" id="PR00942">
    <property type="entry name" value="CUATPASEI"/>
</dbReference>
<dbReference type="OrthoDB" id="9813965at2"/>
<dbReference type="InterPro" id="IPR006121">
    <property type="entry name" value="HMA_dom"/>
</dbReference>
<feature type="domain" description="HMA" evidence="2">
    <location>
        <begin position="4"/>
        <end position="70"/>
    </location>
</feature>
<accession>A0A556AYI0</accession>
<gene>
    <name evidence="3" type="ORF">FOZ76_04150</name>
</gene>
<reference evidence="3 4" key="1">
    <citation type="submission" date="2019-07" db="EMBL/GenBank/DDBJ databases">
        <title>Qingshengfaniella alkalisoli gen. nov., sp. nov., isolated from saline soil.</title>
        <authorList>
            <person name="Xu L."/>
            <person name="Huang X.-X."/>
            <person name="Sun J.-Q."/>
        </authorList>
    </citation>
    <scope>NUCLEOTIDE SEQUENCE [LARGE SCALE GENOMIC DNA]</scope>
    <source>
        <strain evidence="3 4">DSM 27279</strain>
    </source>
</reference>
<organism evidence="3 4">
    <name type="scientific">Verticiella sediminum</name>
    <dbReference type="NCBI Taxonomy" id="1247510"/>
    <lineage>
        <taxon>Bacteria</taxon>
        <taxon>Pseudomonadati</taxon>
        <taxon>Pseudomonadota</taxon>
        <taxon>Betaproteobacteria</taxon>
        <taxon>Burkholderiales</taxon>
        <taxon>Alcaligenaceae</taxon>
        <taxon>Verticiella</taxon>
    </lineage>
</organism>
<evidence type="ECO:0000256" key="1">
    <source>
        <dbReference type="ARBA" id="ARBA00022723"/>
    </source>
</evidence>
<sequence>MTTQSITLPVQGVTCGGCVATLQRVLGGLPGVASVAVEPASGRTEVRYDPARTDRSAMVQAVQDAGYDVA</sequence>
<protein>
    <submittedName>
        <fullName evidence="3">Heavy-metal-associated domain-containing protein</fullName>
    </submittedName>
</protein>
<dbReference type="InterPro" id="IPR036163">
    <property type="entry name" value="HMA_dom_sf"/>
</dbReference>
<dbReference type="Proteomes" id="UP000318405">
    <property type="component" value="Unassembled WGS sequence"/>
</dbReference>
<dbReference type="FunFam" id="3.30.70.100:FF:000001">
    <property type="entry name" value="ATPase copper transporting beta"/>
    <property type="match status" value="1"/>
</dbReference>
<dbReference type="PROSITE" id="PS50846">
    <property type="entry name" value="HMA_2"/>
    <property type="match status" value="1"/>
</dbReference>
<evidence type="ECO:0000313" key="3">
    <source>
        <dbReference type="EMBL" id="TSH97987.1"/>
    </source>
</evidence>
<dbReference type="EMBL" id="VLTJ01000007">
    <property type="protein sequence ID" value="TSH97987.1"/>
    <property type="molecule type" value="Genomic_DNA"/>
</dbReference>
<dbReference type="AlphaFoldDB" id="A0A556AYI0"/>
<dbReference type="GO" id="GO:0046872">
    <property type="term" value="F:metal ion binding"/>
    <property type="evidence" value="ECO:0007669"/>
    <property type="project" value="UniProtKB-KW"/>
</dbReference>
<dbReference type="PANTHER" id="PTHR46594">
    <property type="entry name" value="P-TYPE CATION-TRANSPORTING ATPASE"/>
    <property type="match status" value="1"/>
</dbReference>
<keyword evidence="1" id="KW-0479">Metal-binding</keyword>
<keyword evidence="4" id="KW-1185">Reference proteome</keyword>
<dbReference type="RefSeq" id="WP_143946869.1">
    <property type="nucleotide sequence ID" value="NZ_BAABMB010000004.1"/>
</dbReference>
<dbReference type="SUPFAM" id="SSF55008">
    <property type="entry name" value="HMA, heavy metal-associated domain"/>
    <property type="match status" value="1"/>
</dbReference>
<name>A0A556AYI0_9BURK</name>
<evidence type="ECO:0000313" key="4">
    <source>
        <dbReference type="Proteomes" id="UP000318405"/>
    </source>
</evidence>